<organism evidence="1 2">
    <name type="scientific">Selenomonas dianae</name>
    <dbReference type="NCBI Taxonomy" id="135079"/>
    <lineage>
        <taxon>Bacteria</taxon>
        <taxon>Bacillati</taxon>
        <taxon>Bacillota</taxon>
        <taxon>Negativicutes</taxon>
        <taxon>Selenomonadales</taxon>
        <taxon>Selenomonadaceae</taxon>
        <taxon>Selenomonas</taxon>
    </lineage>
</organism>
<keyword evidence="2" id="KW-1185">Reference proteome</keyword>
<accession>A0ABP3CY97</accession>
<dbReference type="EMBL" id="BAAACR010000018">
    <property type="protein sequence ID" value="GAA0218336.1"/>
    <property type="molecule type" value="Genomic_DNA"/>
</dbReference>
<name>A0ABP3CY97_9FIRM</name>
<proteinExistence type="predicted"/>
<dbReference type="RefSeq" id="WP_304988225.1">
    <property type="nucleotide sequence ID" value="NZ_BAAACR010000018.1"/>
</dbReference>
<comment type="caution">
    <text evidence="1">The sequence shown here is derived from an EMBL/GenBank/DDBJ whole genome shotgun (WGS) entry which is preliminary data.</text>
</comment>
<gene>
    <name evidence="1" type="ORF">GCM10008919_21850</name>
</gene>
<evidence type="ECO:0000313" key="1">
    <source>
        <dbReference type="EMBL" id="GAA0218336.1"/>
    </source>
</evidence>
<protein>
    <submittedName>
        <fullName evidence="1">Uncharacterized protein</fullName>
    </submittedName>
</protein>
<dbReference type="Proteomes" id="UP001500399">
    <property type="component" value="Unassembled WGS sequence"/>
</dbReference>
<reference evidence="2" key="1">
    <citation type="journal article" date="2019" name="Int. J. Syst. Evol. Microbiol.">
        <title>The Global Catalogue of Microorganisms (GCM) 10K type strain sequencing project: providing services to taxonomists for standard genome sequencing and annotation.</title>
        <authorList>
            <consortium name="The Broad Institute Genomics Platform"/>
            <consortium name="The Broad Institute Genome Sequencing Center for Infectious Disease"/>
            <person name="Wu L."/>
            <person name="Ma J."/>
        </authorList>
    </citation>
    <scope>NUCLEOTIDE SEQUENCE [LARGE SCALE GENOMIC DNA]</scope>
    <source>
        <strain evidence="2">JCM 8542</strain>
    </source>
</reference>
<sequence>MVERIERVMRIKRLRFNNDELFERKKGFEEREQDESFASIFNDEMEKKKNQQNEHTASHDRAYHLEVGRPTQSLFYQGKADISVVKGKLPHAG</sequence>
<evidence type="ECO:0000313" key="2">
    <source>
        <dbReference type="Proteomes" id="UP001500399"/>
    </source>
</evidence>